<name>A0A382SHX7_9ZZZZ</name>
<evidence type="ECO:0008006" key="2">
    <source>
        <dbReference type="Google" id="ProtNLM"/>
    </source>
</evidence>
<dbReference type="SUPFAM" id="SSF56112">
    <property type="entry name" value="Protein kinase-like (PK-like)"/>
    <property type="match status" value="1"/>
</dbReference>
<gene>
    <name evidence="1" type="ORF">METZ01_LOCUS362313</name>
</gene>
<organism evidence="1">
    <name type="scientific">marine metagenome</name>
    <dbReference type="NCBI Taxonomy" id="408172"/>
    <lineage>
        <taxon>unclassified sequences</taxon>
        <taxon>metagenomes</taxon>
        <taxon>ecological metagenomes</taxon>
    </lineage>
</organism>
<dbReference type="EMBL" id="UINC01129220">
    <property type="protein sequence ID" value="SVD09459.1"/>
    <property type="molecule type" value="Genomic_DNA"/>
</dbReference>
<dbReference type="AlphaFoldDB" id="A0A382SHX7"/>
<dbReference type="InterPro" id="IPR011009">
    <property type="entry name" value="Kinase-like_dom_sf"/>
</dbReference>
<protein>
    <recommendedName>
        <fullName evidence="2">Aminoglycoside phosphotransferase domain-containing protein</fullName>
    </recommendedName>
</protein>
<sequence>MHIPTISAEFTKAWMEQALKSHLKGVEITKIIAAPFDNPGQTADIVTIRVEYNRDTRLPAKFIAKIAAQDESTMENVVKPLDLYFKEYSFYHEAIEGIKYPNCYYSDFDPDSQHLVLLFEDISHLDSPSWKPSLQQVDTAVEKLATFHARWWNDESLKTKPWLTAQSDPALMGMYIDLAHAAIPIVDDLMDEDCGYTHKLIRAFVENKAAALSYIESRPYTFVHG</sequence>
<feature type="non-terminal residue" evidence="1">
    <location>
        <position position="225"/>
    </location>
</feature>
<reference evidence="1" key="1">
    <citation type="submission" date="2018-05" db="EMBL/GenBank/DDBJ databases">
        <authorList>
            <person name="Lanie J.A."/>
            <person name="Ng W.-L."/>
            <person name="Kazmierczak K.M."/>
            <person name="Andrzejewski T.M."/>
            <person name="Davidsen T.M."/>
            <person name="Wayne K.J."/>
            <person name="Tettelin H."/>
            <person name="Glass J.I."/>
            <person name="Rusch D."/>
            <person name="Podicherti R."/>
            <person name="Tsui H.-C.T."/>
            <person name="Winkler M.E."/>
        </authorList>
    </citation>
    <scope>NUCLEOTIDE SEQUENCE</scope>
</reference>
<evidence type="ECO:0000313" key="1">
    <source>
        <dbReference type="EMBL" id="SVD09459.1"/>
    </source>
</evidence>
<accession>A0A382SHX7</accession>
<proteinExistence type="predicted"/>